<feature type="domain" description="Aminotransferase class I/classII large" evidence="6">
    <location>
        <begin position="94"/>
        <end position="476"/>
    </location>
</feature>
<evidence type="ECO:0000256" key="3">
    <source>
        <dbReference type="ARBA" id="ARBA00022576"/>
    </source>
</evidence>
<dbReference type="InterPro" id="IPR004838">
    <property type="entry name" value="NHTrfase_class1_PyrdxlP-BS"/>
</dbReference>
<dbReference type="GO" id="GO:0016212">
    <property type="term" value="F:kynurenine-oxoglutarate transaminase activity"/>
    <property type="evidence" value="ECO:0007669"/>
    <property type="project" value="TreeGrafter"/>
</dbReference>
<dbReference type="PANTHER" id="PTHR43807:SF20">
    <property type="entry name" value="FI04487P"/>
    <property type="match status" value="1"/>
</dbReference>
<comment type="similarity">
    <text evidence="2">Belongs to the class-I pyridoxal-phosphate-dependent aminotransferase family.</text>
</comment>
<keyword evidence="8" id="KW-1185">Reference proteome</keyword>
<dbReference type="Pfam" id="PF00155">
    <property type="entry name" value="Aminotran_1_2"/>
    <property type="match status" value="1"/>
</dbReference>
<dbReference type="CDD" id="cd00609">
    <property type="entry name" value="AAT_like"/>
    <property type="match status" value="1"/>
</dbReference>
<dbReference type="OrthoDB" id="2414662at2759"/>
<dbReference type="GO" id="GO:0030170">
    <property type="term" value="F:pyridoxal phosphate binding"/>
    <property type="evidence" value="ECO:0007669"/>
    <property type="project" value="InterPro"/>
</dbReference>
<dbReference type="SUPFAM" id="SSF53383">
    <property type="entry name" value="PLP-dependent transferases"/>
    <property type="match status" value="1"/>
</dbReference>
<dbReference type="Proteomes" id="UP000191024">
    <property type="component" value="Chromosome H"/>
</dbReference>
<dbReference type="PROSITE" id="PS00105">
    <property type="entry name" value="AA_TRANSFER_CLASS_1"/>
    <property type="match status" value="1"/>
</dbReference>
<evidence type="ECO:0000256" key="1">
    <source>
        <dbReference type="ARBA" id="ARBA00001933"/>
    </source>
</evidence>
<dbReference type="EMBL" id="LT598468">
    <property type="protein sequence ID" value="SCV03745.1"/>
    <property type="molecule type" value="Genomic_DNA"/>
</dbReference>
<accession>A0A1G4KGV8</accession>
<sequence length="484" mass="54701">MAAKSVALLAVKGAIRAIYKVRGLMREGRETEMGIKVLNCMFRRTIKRFLMTSGSGPTIKPNRALTENLSKDVWSLTNEAAATAANNSKNKGRELINLGQGFFSYSPPHFAISEVQKALEDPMVNQYAPTKGRVSLINSLIQLYSPFYKTQLQPNNVQVTTGANEGILSCLVGLVNPGDEVIVFEPFFDQYISNIRIPGGIVKYVPLHPPKDLEKRVTFGTEWTVDYDELRAAITPKTKALILNSPHNPIGKVFTRNELLQIGQICVENNVFIISDEVYENLYFTNEFTRVATLTPEIGQITLTIGSAGKTFAATGWRIGWIVSLNPDLLKYASMAHTRICFSSPSPFQEACANSLILATEKDYFETMRQEYIRKFEIFTSVFDELRLPYTKPEGTYFVLVDFSKVKIPADYPFPEELKEKAKDFRISYWLINELGVVAIPPTEFYIKEHEKAAENLLRFAVCKSDDYLQKAVERLRLLKDHLD</sequence>
<evidence type="ECO:0000256" key="5">
    <source>
        <dbReference type="ARBA" id="ARBA00022898"/>
    </source>
</evidence>
<evidence type="ECO:0000313" key="7">
    <source>
        <dbReference type="EMBL" id="SCV03745.1"/>
    </source>
</evidence>
<evidence type="ECO:0000256" key="4">
    <source>
        <dbReference type="ARBA" id="ARBA00022679"/>
    </source>
</evidence>
<dbReference type="GO" id="GO:0005739">
    <property type="term" value="C:mitochondrion"/>
    <property type="evidence" value="ECO:0007669"/>
    <property type="project" value="TreeGrafter"/>
</dbReference>
<protein>
    <submittedName>
        <fullName evidence="7">LAMI_0H10616g1_1</fullName>
    </submittedName>
</protein>
<dbReference type="FunFam" id="3.40.640.10:FF:000024">
    <property type="entry name" value="Kynurenine--oxoglutarate transaminase 3"/>
    <property type="match status" value="1"/>
</dbReference>
<evidence type="ECO:0000259" key="6">
    <source>
        <dbReference type="Pfam" id="PF00155"/>
    </source>
</evidence>
<dbReference type="InterPro" id="IPR015422">
    <property type="entry name" value="PyrdxlP-dep_Trfase_small"/>
</dbReference>
<dbReference type="Gene3D" id="3.40.640.10">
    <property type="entry name" value="Type I PLP-dependent aspartate aminotransferase-like (Major domain)"/>
    <property type="match status" value="1"/>
</dbReference>
<dbReference type="InterPro" id="IPR051326">
    <property type="entry name" value="Kynurenine-oxoglutarate_AT"/>
</dbReference>
<gene>
    <name evidence="7" type="ORF">LAMI_0H10616G</name>
</gene>
<dbReference type="PANTHER" id="PTHR43807">
    <property type="entry name" value="FI04487P"/>
    <property type="match status" value="1"/>
</dbReference>
<organism evidence="7 8">
    <name type="scientific">Lachancea mirantina</name>
    <dbReference type="NCBI Taxonomy" id="1230905"/>
    <lineage>
        <taxon>Eukaryota</taxon>
        <taxon>Fungi</taxon>
        <taxon>Dikarya</taxon>
        <taxon>Ascomycota</taxon>
        <taxon>Saccharomycotina</taxon>
        <taxon>Saccharomycetes</taxon>
        <taxon>Saccharomycetales</taxon>
        <taxon>Saccharomycetaceae</taxon>
        <taxon>Lachancea</taxon>
    </lineage>
</organism>
<dbReference type="STRING" id="1230905.A0A1G4KGV8"/>
<keyword evidence="5" id="KW-0663">Pyridoxal phosphate</keyword>
<name>A0A1G4KGV8_9SACH</name>
<dbReference type="InterPro" id="IPR015421">
    <property type="entry name" value="PyrdxlP-dep_Trfase_major"/>
</dbReference>
<evidence type="ECO:0000256" key="2">
    <source>
        <dbReference type="ARBA" id="ARBA00007441"/>
    </source>
</evidence>
<dbReference type="InterPro" id="IPR004839">
    <property type="entry name" value="Aminotransferase_I/II_large"/>
</dbReference>
<comment type="cofactor">
    <cofactor evidence="1">
        <name>pyridoxal 5'-phosphate</name>
        <dbReference type="ChEBI" id="CHEBI:597326"/>
    </cofactor>
</comment>
<dbReference type="InterPro" id="IPR015424">
    <property type="entry name" value="PyrdxlP-dep_Trfase"/>
</dbReference>
<proteinExistence type="inferred from homology"/>
<keyword evidence="4" id="KW-0808">Transferase</keyword>
<dbReference type="Gene3D" id="3.90.1150.10">
    <property type="entry name" value="Aspartate Aminotransferase, domain 1"/>
    <property type="match status" value="1"/>
</dbReference>
<dbReference type="AlphaFoldDB" id="A0A1G4KGV8"/>
<evidence type="ECO:0000313" key="8">
    <source>
        <dbReference type="Proteomes" id="UP000191024"/>
    </source>
</evidence>
<reference evidence="8" key="1">
    <citation type="submission" date="2016-03" db="EMBL/GenBank/DDBJ databases">
        <authorList>
            <person name="Devillers H."/>
        </authorList>
    </citation>
    <scope>NUCLEOTIDE SEQUENCE [LARGE SCALE GENOMIC DNA]</scope>
</reference>
<keyword evidence="3" id="KW-0032">Aminotransferase</keyword>